<dbReference type="InterPro" id="IPR011032">
    <property type="entry name" value="GroES-like_sf"/>
</dbReference>
<proteinExistence type="predicted"/>
<dbReference type="Proteomes" id="UP000275480">
    <property type="component" value="Unassembled WGS sequence"/>
</dbReference>
<dbReference type="InterPro" id="IPR036291">
    <property type="entry name" value="NAD(P)-bd_dom_sf"/>
</dbReference>
<dbReference type="Gene3D" id="3.40.50.720">
    <property type="entry name" value="NAD(P)-binding Rossmann-like Domain"/>
    <property type="match status" value="1"/>
</dbReference>
<evidence type="ECO:0000313" key="2">
    <source>
        <dbReference type="EMBL" id="RMZ37739.1"/>
    </source>
</evidence>
<dbReference type="Pfam" id="PF13602">
    <property type="entry name" value="ADH_zinc_N_2"/>
    <property type="match status" value="1"/>
</dbReference>
<dbReference type="EMBL" id="QQZZ01000174">
    <property type="protein sequence ID" value="RMZ37739.1"/>
    <property type="molecule type" value="Genomic_DNA"/>
</dbReference>
<name>A0AB74BTH1_ASPFL</name>
<reference evidence="2 3" key="1">
    <citation type="submission" date="2018-07" db="EMBL/GenBank/DDBJ databases">
        <title>Identification of spontaneous genetic mutation associated with occurrence of a yellow conidial color mutant of Aspergillus flavus.</title>
        <authorList>
            <person name="Chang P.-K."/>
            <person name="Mack B.M."/>
            <person name="Scharfenstein L."/>
            <person name="Gilbert M.K."/>
        </authorList>
    </citation>
    <scope>NUCLEOTIDE SEQUENCE [LARGE SCALE GENOMIC DNA]</scope>
    <source>
        <strain evidence="2 3">CA14</strain>
    </source>
</reference>
<accession>A0AB74BTH1</accession>
<dbReference type="SUPFAM" id="SSF51735">
    <property type="entry name" value="NAD(P)-binding Rossmann-fold domains"/>
    <property type="match status" value="1"/>
</dbReference>
<dbReference type="PANTHER" id="PTHR45033:SF2">
    <property type="entry name" value="ZINC-TYPE ALCOHOL DEHYDROGENASE-LIKE PROTEIN C1773.06C"/>
    <property type="match status" value="1"/>
</dbReference>
<dbReference type="Gene3D" id="3.90.180.10">
    <property type="entry name" value="Medium-chain alcohol dehydrogenases, catalytic domain"/>
    <property type="match status" value="1"/>
</dbReference>
<dbReference type="InterPro" id="IPR020843">
    <property type="entry name" value="ER"/>
</dbReference>
<organism evidence="2 3">
    <name type="scientific">Aspergillus flavus</name>
    <dbReference type="NCBI Taxonomy" id="5059"/>
    <lineage>
        <taxon>Eukaryota</taxon>
        <taxon>Fungi</taxon>
        <taxon>Dikarya</taxon>
        <taxon>Ascomycota</taxon>
        <taxon>Pezizomycotina</taxon>
        <taxon>Eurotiomycetes</taxon>
        <taxon>Eurotiomycetidae</taxon>
        <taxon>Eurotiales</taxon>
        <taxon>Aspergillaceae</taxon>
        <taxon>Aspergillus</taxon>
        <taxon>Aspergillus subgen. Circumdati</taxon>
    </lineage>
</organism>
<dbReference type="InterPro" id="IPR013149">
    <property type="entry name" value="ADH-like_C"/>
</dbReference>
<dbReference type="SUPFAM" id="SSF50129">
    <property type="entry name" value="GroES-like"/>
    <property type="match status" value="1"/>
</dbReference>
<dbReference type="GO" id="GO:0016491">
    <property type="term" value="F:oxidoreductase activity"/>
    <property type="evidence" value="ECO:0007669"/>
    <property type="project" value="InterPro"/>
</dbReference>
<dbReference type="AlphaFoldDB" id="A0AB74BTH1"/>
<feature type="domain" description="Enoyl reductase (ER)" evidence="1">
    <location>
        <begin position="16"/>
        <end position="326"/>
    </location>
</feature>
<dbReference type="InterPro" id="IPR052711">
    <property type="entry name" value="Zinc_ADH-like"/>
</dbReference>
<comment type="caution">
    <text evidence="2">The sequence shown here is derived from an EMBL/GenBank/DDBJ whole genome shotgun (WGS) entry which is preliminary data.</text>
</comment>
<evidence type="ECO:0000313" key="3">
    <source>
        <dbReference type="Proteomes" id="UP000275480"/>
    </source>
</evidence>
<protein>
    <recommendedName>
        <fullName evidence="1">Enoyl reductase (ER) domain-containing protein</fullName>
    </recommendedName>
</protein>
<sequence length="329" mass="35652">MIPKTQKQWLVRGDKGFDYLEFQAEALIPSIGDRDVLVKSKGINFAASRSLNSTDADQHATSSGRIAEFSPLAHTKGVVAAVGSRVHRFRVGNRVATLFHQDHLAGPLDAKSRTSALGSSLDGVLREYGVFTEHGLVNVQEDLSLLEASSLPSAALTAWNALYGLEGMVSRQGDTVLTEGTGGVSIFAMQFAKSAGAKVIATTSTAQKAERLKELGADYWGEPAKNSTPNKERVSAVVEVGGPASLRQAPTALSNTEEPTFFDTVIHSCTVRGTAVGSRLQLEDMNRAIEVNDLHPVLDRQTFKLEEAREAYQYIWDQKHFGKVILEIV</sequence>
<dbReference type="SMART" id="SM00829">
    <property type="entry name" value="PKS_ER"/>
    <property type="match status" value="1"/>
</dbReference>
<dbReference type="PANTHER" id="PTHR45033">
    <property type="match status" value="1"/>
</dbReference>
<dbReference type="Pfam" id="PF00107">
    <property type="entry name" value="ADH_zinc_N"/>
    <property type="match status" value="1"/>
</dbReference>
<dbReference type="CDD" id="cd08276">
    <property type="entry name" value="MDR7"/>
    <property type="match status" value="1"/>
</dbReference>
<gene>
    <name evidence="2" type="ORF">CA14_004858</name>
</gene>
<evidence type="ECO:0000259" key="1">
    <source>
        <dbReference type="SMART" id="SM00829"/>
    </source>
</evidence>